<reference evidence="1" key="1">
    <citation type="journal article" date="2015" name="Nature">
        <title>Complex archaea that bridge the gap between prokaryotes and eukaryotes.</title>
        <authorList>
            <person name="Spang A."/>
            <person name="Saw J.H."/>
            <person name="Jorgensen S.L."/>
            <person name="Zaremba-Niedzwiedzka K."/>
            <person name="Martijn J."/>
            <person name="Lind A.E."/>
            <person name="van Eijk R."/>
            <person name="Schleper C."/>
            <person name="Guy L."/>
            <person name="Ettema T.J."/>
        </authorList>
    </citation>
    <scope>NUCLEOTIDE SEQUENCE</scope>
</reference>
<accession>A0A0F9BB88</accession>
<proteinExistence type="predicted"/>
<dbReference type="SUPFAM" id="SSF54060">
    <property type="entry name" value="His-Me finger endonucleases"/>
    <property type="match status" value="1"/>
</dbReference>
<evidence type="ECO:0000313" key="1">
    <source>
        <dbReference type="EMBL" id="KKK81696.1"/>
    </source>
</evidence>
<dbReference type="InterPro" id="IPR038563">
    <property type="entry name" value="Endonuclease_7_sf"/>
</dbReference>
<protein>
    <recommendedName>
        <fullName evidence="2">Recombination endonuclease VII</fullName>
    </recommendedName>
</protein>
<dbReference type="AlphaFoldDB" id="A0A0F9BB88"/>
<evidence type="ECO:0008006" key="2">
    <source>
        <dbReference type="Google" id="ProtNLM"/>
    </source>
</evidence>
<dbReference type="InterPro" id="IPR004211">
    <property type="entry name" value="Endonuclease_7"/>
</dbReference>
<sequence>MKQCEVKGCSNVARNNGHNKRGKLCETHHRRKYPRNAVYYHRAREAHVLRLYGIGKQEYRSILKKQSNNCSICGNGLDKPYIDHCHTSGKVRGVLCNACNWGLGHFKEDLDLLAAAASYLINSRLKEVG</sequence>
<comment type="caution">
    <text evidence="1">The sequence shown here is derived from an EMBL/GenBank/DDBJ whole genome shotgun (WGS) entry which is preliminary data.</text>
</comment>
<dbReference type="EMBL" id="LAZR01053010">
    <property type="protein sequence ID" value="KKK81696.1"/>
    <property type="molecule type" value="Genomic_DNA"/>
</dbReference>
<name>A0A0F9BB88_9ZZZZ</name>
<gene>
    <name evidence="1" type="ORF">LCGC14_2810850</name>
</gene>
<dbReference type="Pfam" id="PF02945">
    <property type="entry name" value="Endonuclease_7"/>
    <property type="match status" value="1"/>
</dbReference>
<dbReference type="InterPro" id="IPR044925">
    <property type="entry name" value="His-Me_finger_sf"/>
</dbReference>
<organism evidence="1">
    <name type="scientific">marine sediment metagenome</name>
    <dbReference type="NCBI Taxonomy" id="412755"/>
    <lineage>
        <taxon>unclassified sequences</taxon>
        <taxon>metagenomes</taxon>
        <taxon>ecological metagenomes</taxon>
    </lineage>
</organism>
<dbReference type="Gene3D" id="3.40.1800.10">
    <property type="entry name" value="His-Me finger endonucleases"/>
    <property type="match status" value="1"/>
</dbReference>